<dbReference type="AlphaFoldDB" id="A0A5E4XWC2"/>
<sequence length="70" mass="7988">MALIRVTFHQFEALVAIAELHSFAEAGNRLESVLGFRIFDRTSPAAEGFAQFLLEWLPQWNERITAVPQE</sequence>
<evidence type="ECO:0000313" key="1">
    <source>
        <dbReference type="EMBL" id="VVE40630.1"/>
    </source>
</evidence>
<proteinExistence type="predicted"/>
<dbReference type="EMBL" id="CABPSE010000016">
    <property type="protein sequence ID" value="VVE40630.1"/>
    <property type="molecule type" value="Genomic_DNA"/>
</dbReference>
<accession>A0A5E4XWC2</accession>
<dbReference type="Proteomes" id="UP000383971">
    <property type="component" value="Unassembled WGS sequence"/>
</dbReference>
<evidence type="ECO:0000313" key="2">
    <source>
        <dbReference type="Proteomes" id="UP000383971"/>
    </source>
</evidence>
<gene>
    <name evidence="1" type="ORF">PCO31111_04150</name>
</gene>
<keyword evidence="2" id="KW-1185">Reference proteome</keyword>
<dbReference type="RefSeq" id="WP_150586529.1">
    <property type="nucleotide sequence ID" value="NZ_CABPSE010000016.1"/>
</dbReference>
<reference evidence="1 2" key="1">
    <citation type="submission" date="2019-08" db="EMBL/GenBank/DDBJ databases">
        <authorList>
            <person name="Peeters C."/>
        </authorList>
    </citation>
    <scope>NUCLEOTIDE SEQUENCE [LARGE SCALE GENOMIC DNA]</scope>
    <source>
        <strain evidence="1 2">LMG 31111</strain>
    </source>
</reference>
<organism evidence="1 2">
    <name type="scientific">Pandoraea communis</name>
    <dbReference type="NCBI Taxonomy" id="2508297"/>
    <lineage>
        <taxon>Bacteria</taxon>
        <taxon>Pseudomonadati</taxon>
        <taxon>Pseudomonadota</taxon>
        <taxon>Betaproteobacteria</taxon>
        <taxon>Burkholderiales</taxon>
        <taxon>Burkholderiaceae</taxon>
        <taxon>Pandoraea</taxon>
    </lineage>
</organism>
<name>A0A5E4XWC2_9BURK</name>
<protein>
    <submittedName>
        <fullName evidence="1">LysR family transcriptional regulator</fullName>
    </submittedName>
</protein>